<dbReference type="GO" id="GO:0005759">
    <property type="term" value="C:mitochondrial matrix"/>
    <property type="evidence" value="ECO:0007669"/>
    <property type="project" value="TreeGrafter"/>
</dbReference>
<reference evidence="1 2" key="1">
    <citation type="journal article" date="2016" name="Mol. Biol. Evol.">
        <title>Genome-Wide Survey of Gut Fungi (Harpellales) Reveals the First Horizontally Transferred Ubiquitin Gene from a Mosquito Host.</title>
        <authorList>
            <person name="Wang Y."/>
            <person name="White M.M."/>
            <person name="Kvist S."/>
            <person name="Moncalvo J.M."/>
        </authorList>
    </citation>
    <scope>NUCLEOTIDE SEQUENCE [LARGE SCALE GENOMIC DNA]</scope>
    <source>
        <strain evidence="1 2">ALG-7-W6</strain>
    </source>
</reference>
<dbReference type="InterPro" id="IPR045179">
    <property type="entry name" value="YgfZ/GcvT"/>
</dbReference>
<dbReference type="InterPro" id="IPR027266">
    <property type="entry name" value="TrmE/GcvT-like"/>
</dbReference>
<dbReference type="AlphaFoldDB" id="A0A1R0GV71"/>
<keyword evidence="2" id="KW-1185">Reference proteome</keyword>
<keyword evidence="1" id="KW-0808">Transferase</keyword>
<gene>
    <name evidence="1" type="ORF">AYI68_g5125</name>
</gene>
<accession>A0A1R0GV71</accession>
<organism evidence="1 2">
    <name type="scientific">Smittium mucronatum</name>
    <dbReference type="NCBI Taxonomy" id="133383"/>
    <lineage>
        <taxon>Eukaryota</taxon>
        <taxon>Fungi</taxon>
        <taxon>Fungi incertae sedis</taxon>
        <taxon>Zoopagomycota</taxon>
        <taxon>Kickxellomycotina</taxon>
        <taxon>Harpellomycetes</taxon>
        <taxon>Harpellales</taxon>
        <taxon>Legeriomycetaceae</taxon>
        <taxon>Smittium</taxon>
    </lineage>
</organism>
<dbReference type="GO" id="GO:0016740">
    <property type="term" value="F:transferase activity"/>
    <property type="evidence" value="ECO:0007669"/>
    <property type="project" value="UniProtKB-KW"/>
</dbReference>
<dbReference type="OrthoDB" id="191995at2759"/>
<sequence>MSTAGRNAISDSKEYAKQIKSLGMFERVLVEEELEGGENNRYARVSGRGVIKVVGPDAKELLNGIVTNQMNQISCGGSGFQTAFLLGNGRVLADAFIYPENRGPSFPASSFYIEIDALMKPDLLRLLRMHKLRSRVDIFDDVDMAIYSVWGNGVSEYLFGKPQSPMSRNLPRGSLVFKTNQIMGADVWLKDTRCPDMGLLSLPSQFIETSFENYSLRRILLGVPEGVQDFVPRVSFPLELNLDYTGGDASVDRHSQFGIKSLDIVKKLPPSTPDTDASTLRPRVRGRPDGKLASHIYNFGLAVLKLDSVSQLESQTGLLPFRLVLDSEESGSHNPIYILPKLPSWWP</sequence>
<dbReference type="Gene3D" id="3.30.1360.120">
    <property type="entry name" value="Probable tRNA modification gtpase trme, domain 1"/>
    <property type="match status" value="1"/>
</dbReference>
<evidence type="ECO:0000313" key="1">
    <source>
        <dbReference type="EMBL" id="OLY80777.1"/>
    </source>
</evidence>
<dbReference type="Proteomes" id="UP000187455">
    <property type="component" value="Unassembled WGS sequence"/>
</dbReference>
<evidence type="ECO:0000313" key="2">
    <source>
        <dbReference type="Proteomes" id="UP000187455"/>
    </source>
</evidence>
<comment type="caution">
    <text evidence="1">The sequence shown here is derived from an EMBL/GenBank/DDBJ whole genome shotgun (WGS) entry which is preliminary data.</text>
</comment>
<proteinExistence type="predicted"/>
<dbReference type="GO" id="GO:0016226">
    <property type="term" value="P:iron-sulfur cluster assembly"/>
    <property type="evidence" value="ECO:0007669"/>
    <property type="project" value="TreeGrafter"/>
</dbReference>
<protein>
    <submittedName>
        <fullName evidence="1">Putative transferase caf-17, mitochondrial</fullName>
    </submittedName>
</protein>
<name>A0A1R0GV71_9FUNG</name>
<dbReference type="EMBL" id="LSSL01003140">
    <property type="protein sequence ID" value="OLY80777.1"/>
    <property type="molecule type" value="Genomic_DNA"/>
</dbReference>
<dbReference type="SUPFAM" id="SSF103025">
    <property type="entry name" value="Folate-binding domain"/>
    <property type="match status" value="1"/>
</dbReference>
<dbReference type="STRING" id="133383.A0A1R0GV71"/>
<dbReference type="PANTHER" id="PTHR22602">
    <property type="entry name" value="TRANSFERASE CAF17, MITOCHONDRIAL-RELATED"/>
    <property type="match status" value="1"/>
</dbReference>
<dbReference type="PANTHER" id="PTHR22602:SF0">
    <property type="entry name" value="TRANSFERASE CAF17, MITOCHONDRIAL-RELATED"/>
    <property type="match status" value="1"/>
</dbReference>